<comment type="similarity">
    <text evidence="7">Belongs to the binding-protein-dependent transport system permease family. OppBC subfamily.</text>
</comment>
<name>A0A7D5HPV8_9PSED</name>
<dbReference type="PANTHER" id="PTHR43163:SF6">
    <property type="entry name" value="DIPEPTIDE TRANSPORT SYSTEM PERMEASE PROTEIN DPPB-RELATED"/>
    <property type="match status" value="1"/>
</dbReference>
<organism evidence="10 11">
    <name type="scientific">Pseudomonas eucalypticola</name>
    <dbReference type="NCBI Taxonomy" id="2599595"/>
    <lineage>
        <taxon>Bacteria</taxon>
        <taxon>Pseudomonadati</taxon>
        <taxon>Pseudomonadota</taxon>
        <taxon>Gammaproteobacteria</taxon>
        <taxon>Pseudomonadales</taxon>
        <taxon>Pseudomonadaceae</taxon>
        <taxon>Pseudomonas</taxon>
    </lineage>
</organism>
<dbReference type="CDD" id="cd06261">
    <property type="entry name" value="TM_PBP2"/>
    <property type="match status" value="1"/>
</dbReference>
<dbReference type="Pfam" id="PF19300">
    <property type="entry name" value="BPD_transp_1_N"/>
    <property type="match status" value="1"/>
</dbReference>
<feature type="domain" description="ABC transmembrane type-1" evidence="9">
    <location>
        <begin position="95"/>
        <end position="324"/>
    </location>
</feature>
<feature type="transmembrane region" description="Helical" evidence="8">
    <location>
        <begin position="134"/>
        <end position="161"/>
    </location>
</feature>
<evidence type="ECO:0000313" key="11">
    <source>
        <dbReference type="Proteomes" id="UP000509568"/>
    </source>
</evidence>
<dbReference type="GO" id="GO:0071916">
    <property type="term" value="F:dipeptide transmembrane transporter activity"/>
    <property type="evidence" value="ECO:0007669"/>
    <property type="project" value="TreeGrafter"/>
</dbReference>
<comment type="subcellular location">
    <subcellularLocation>
        <location evidence="1 8">Cell membrane</location>
        <topology evidence="1 8">Multi-pass membrane protein</topology>
    </subcellularLocation>
</comment>
<keyword evidence="4 8" id="KW-0812">Transmembrane</keyword>
<feature type="transmembrane region" description="Helical" evidence="8">
    <location>
        <begin position="255"/>
        <end position="281"/>
    </location>
</feature>
<evidence type="ECO:0000256" key="7">
    <source>
        <dbReference type="ARBA" id="ARBA00024202"/>
    </source>
</evidence>
<reference evidence="10 11" key="1">
    <citation type="submission" date="2020-06" db="EMBL/GenBank/DDBJ databases">
        <title>Pseudomonas eucalypticola sp. nov., an endophyte of Eucalyptus dunnii leaves with biocontrol ability of eucalyptus leaf blight.</title>
        <authorList>
            <person name="Liu Y."/>
            <person name="Song Z."/>
            <person name="Zeng H."/>
            <person name="Lu M."/>
            <person name="Wang X."/>
            <person name="Lian X."/>
            <person name="Zhang Q."/>
        </authorList>
    </citation>
    <scope>NUCLEOTIDE SEQUENCE [LARGE SCALE GENOMIC DNA]</scope>
    <source>
        <strain evidence="10 11">NP-1</strain>
    </source>
</reference>
<dbReference type="EMBL" id="CP056030">
    <property type="protein sequence ID" value="QKZ05628.1"/>
    <property type="molecule type" value="Genomic_DNA"/>
</dbReference>
<evidence type="ECO:0000256" key="6">
    <source>
        <dbReference type="ARBA" id="ARBA00023136"/>
    </source>
</evidence>
<gene>
    <name evidence="10" type="ORF">HWQ56_18230</name>
</gene>
<keyword evidence="6 8" id="KW-0472">Membrane</keyword>
<evidence type="ECO:0000259" key="9">
    <source>
        <dbReference type="PROSITE" id="PS50928"/>
    </source>
</evidence>
<evidence type="ECO:0000313" key="10">
    <source>
        <dbReference type="EMBL" id="QKZ05628.1"/>
    </source>
</evidence>
<dbReference type="GO" id="GO:0005886">
    <property type="term" value="C:plasma membrane"/>
    <property type="evidence" value="ECO:0007669"/>
    <property type="project" value="UniProtKB-SubCell"/>
</dbReference>
<dbReference type="SUPFAM" id="SSF161098">
    <property type="entry name" value="MetI-like"/>
    <property type="match status" value="1"/>
</dbReference>
<proteinExistence type="inferred from homology"/>
<evidence type="ECO:0000256" key="1">
    <source>
        <dbReference type="ARBA" id="ARBA00004651"/>
    </source>
</evidence>
<accession>A0A7D5HPV8</accession>
<keyword evidence="3" id="KW-1003">Cell membrane</keyword>
<keyword evidence="2 8" id="KW-0813">Transport</keyword>
<evidence type="ECO:0000256" key="3">
    <source>
        <dbReference type="ARBA" id="ARBA00022475"/>
    </source>
</evidence>
<feature type="transmembrane region" description="Helical" evidence="8">
    <location>
        <begin position="301"/>
        <end position="324"/>
    </location>
</feature>
<dbReference type="KEGG" id="pez:HWQ56_18230"/>
<dbReference type="Proteomes" id="UP000509568">
    <property type="component" value="Chromosome"/>
</dbReference>
<dbReference type="RefSeq" id="WP_176571389.1">
    <property type="nucleotide sequence ID" value="NZ_CP056030.1"/>
</dbReference>
<evidence type="ECO:0000256" key="2">
    <source>
        <dbReference type="ARBA" id="ARBA00022448"/>
    </source>
</evidence>
<feature type="transmembrane region" description="Helical" evidence="8">
    <location>
        <begin position="101"/>
        <end position="122"/>
    </location>
</feature>
<dbReference type="InterPro" id="IPR000515">
    <property type="entry name" value="MetI-like"/>
</dbReference>
<protein>
    <submittedName>
        <fullName evidence="10">ABC transporter permease</fullName>
    </submittedName>
</protein>
<evidence type="ECO:0000256" key="5">
    <source>
        <dbReference type="ARBA" id="ARBA00022989"/>
    </source>
</evidence>
<sequence length="336" mass="36202">MNSFLGRRLLTAVPVLVLVLLMIFTLARNLPGDPAVALLGPDASEQQISALRSQLQLDQPLYVQFGAYLGRLAHGDLGMSLKTGQPVLTEVARRLPATLELTVLATLLALLVGIPVGMVAAMRVDSLLDQALRVLSLAGVSMPAFVLALMLQTLFSIHLGWLPISGRTSPYYITEPVTGLATLDFLLAGQPAAAWDACLHLLMPTLVLGSFLAAVVARYVRNSLLEALGEPFVRTARAKGLGEWRVVGVHALRNALLPAITVIGLHFADMLGGAILTETVFAWPGVGRFMLDAIHNRDYPVLQGTTLVFALLYMLVSLLVDLLYGVADPRLRHRGH</sequence>
<dbReference type="Pfam" id="PF00528">
    <property type="entry name" value="BPD_transp_1"/>
    <property type="match status" value="1"/>
</dbReference>
<dbReference type="Gene3D" id="1.10.3720.10">
    <property type="entry name" value="MetI-like"/>
    <property type="match status" value="1"/>
</dbReference>
<keyword evidence="11" id="KW-1185">Reference proteome</keyword>
<dbReference type="PANTHER" id="PTHR43163">
    <property type="entry name" value="DIPEPTIDE TRANSPORT SYSTEM PERMEASE PROTEIN DPPB-RELATED"/>
    <property type="match status" value="1"/>
</dbReference>
<feature type="transmembrane region" description="Helical" evidence="8">
    <location>
        <begin position="201"/>
        <end position="220"/>
    </location>
</feature>
<evidence type="ECO:0000256" key="8">
    <source>
        <dbReference type="RuleBase" id="RU363032"/>
    </source>
</evidence>
<dbReference type="AlphaFoldDB" id="A0A7D5HPV8"/>
<keyword evidence="5 8" id="KW-1133">Transmembrane helix</keyword>
<dbReference type="PROSITE" id="PS50928">
    <property type="entry name" value="ABC_TM1"/>
    <property type="match status" value="1"/>
</dbReference>
<evidence type="ECO:0000256" key="4">
    <source>
        <dbReference type="ARBA" id="ARBA00022692"/>
    </source>
</evidence>
<dbReference type="InterPro" id="IPR035906">
    <property type="entry name" value="MetI-like_sf"/>
</dbReference>
<dbReference type="InterPro" id="IPR045621">
    <property type="entry name" value="BPD_transp_1_N"/>
</dbReference>